<dbReference type="Pfam" id="PF07690">
    <property type="entry name" value="MFS_1"/>
    <property type="match status" value="1"/>
</dbReference>
<dbReference type="AlphaFoldDB" id="A0A137P3P9"/>
<feature type="domain" description="Major facilitator superfamily (MFS) profile" evidence="8">
    <location>
        <begin position="65"/>
        <end position="559"/>
    </location>
</feature>
<feature type="transmembrane region" description="Helical" evidence="7">
    <location>
        <begin position="187"/>
        <end position="211"/>
    </location>
</feature>
<evidence type="ECO:0000313" key="9">
    <source>
        <dbReference type="EMBL" id="KXN69504.1"/>
    </source>
</evidence>
<keyword evidence="3 7" id="KW-0812">Transmembrane</keyword>
<evidence type="ECO:0000256" key="5">
    <source>
        <dbReference type="ARBA" id="ARBA00023136"/>
    </source>
</evidence>
<dbReference type="EMBL" id="KQ964532">
    <property type="protein sequence ID" value="KXN69504.1"/>
    <property type="molecule type" value="Genomic_DNA"/>
</dbReference>
<evidence type="ECO:0000256" key="3">
    <source>
        <dbReference type="ARBA" id="ARBA00022692"/>
    </source>
</evidence>
<dbReference type="InterPro" id="IPR011701">
    <property type="entry name" value="MFS"/>
</dbReference>
<dbReference type="SUPFAM" id="SSF103473">
    <property type="entry name" value="MFS general substrate transporter"/>
    <property type="match status" value="1"/>
</dbReference>
<feature type="transmembrane region" description="Helical" evidence="7">
    <location>
        <begin position="505"/>
        <end position="529"/>
    </location>
</feature>
<reference evidence="9 10" key="1">
    <citation type="journal article" date="2015" name="Genome Biol. Evol.">
        <title>Phylogenomic analyses indicate that early fungi evolved digesting cell walls of algal ancestors of land plants.</title>
        <authorList>
            <person name="Chang Y."/>
            <person name="Wang S."/>
            <person name="Sekimoto S."/>
            <person name="Aerts A.L."/>
            <person name="Choi C."/>
            <person name="Clum A."/>
            <person name="LaButti K.M."/>
            <person name="Lindquist E.A."/>
            <person name="Yee Ngan C."/>
            <person name="Ohm R.A."/>
            <person name="Salamov A.A."/>
            <person name="Grigoriev I.V."/>
            <person name="Spatafora J.W."/>
            <person name="Berbee M.L."/>
        </authorList>
    </citation>
    <scope>NUCLEOTIDE SEQUENCE [LARGE SCALE GENOMIC DNA]</scope>
    <source>
        <strain evidence="9 10">NRRL 28638</strain>
    </source>
</reference>
<comment type="subcellular location">
    <subcellularLocation>
        <location evidence="1">Membrane</location>
        <topology evidence="1">Multi-pass membrane protein</topology>
    </subcellularLocation>
</comment>
<dbReference type="InterPro" id="IPR036259">
    <property type="entry name" value="MFS_trans_sf"/>
</dbReference>
<evidence type="ECO:0000256" key="2">
    <source>
        <dbReference type="ARBA" id="ARBA00022448"/>
    </source>
</evidence>
<feature type="transmembrane region" description="Helical" evidence="7">
    <location>
        <begin position="139"/>
        <end position="166"/>
    </location>
</feature>
<dbReference type="PROSITE" id="PS50850">
    <property type="entry name" value="MFS"/>
    <property type="match status" value="1"/>
</dbReference>
<evidence type="ECO:0000256" key="1">
    <source>
        <dbReference type="ARBA" id="ARBA00004141"/>
    </source>
</evidence>
<dbReference type="PANTHER" id="PTHR23511:SF5">
    <property type="entry name" value="MAJOR FACILITATOR-TYPE TRANSPORTER HXNZ-RELATED"/>
    <property type="match status" value="1"/>
</dbReference>
<evidence type="ECO:0000313" key="10">
    <source>
        <dbReference type="Proteomes" id="UP000070444"/>
    </source>
</evidence>
<sequence length="564" mass="63223">MSERQQLINSHKSLDSASDNTSSASYYGTKLQDYDESEFQATTEHRERLDKILLDFGLGKFQYSLFLLCGFGWLTENMWLQAVIVLLPRIQRHYSISNVNIGLPNSALFFGMMLGSLFWGGHSDIHGRRDAFHWTLATASIAGILSGLTPGFWFLIAFLVAVGFGVGGTVPVDNSIILEFLPSKYHYLVTSLSVFFNLGAVLASLFAFLILPSYSCPEFTSDKLYLPCDVGLQNNGWRYVFITLSVLNGFLAFSRVFLFKLPESPQFLLAKNQPSKVVDTLNSIAKSNGLSKVFTIDDIVNVDKKATLLKADADISVFSEDPDSDIESGDAQIKNTKSKPKFEIVESHVKTHWLLKALGFDFNLIYNLFQPYYRMSTILLWIIWVFMALAYNLFTIFLPKYLELKGQDNGVNNMSDIYWRYLIFSLSGIPGSLVGSWLVDTKLGRKGTLALSILFSGLAQVGFIFFKNLNLVTFCSSSVSFLVTLMYAVLYCYTPEVFDPRLRSTACGIASSLSRLLAIISPMLTGVLFDIRVWAPLEISTVLLFILVILTVMLPYETKDKSVE</sequence>
<feature type="transmembrane region" description="Helical" evidence="7">
    <location>
        <begin position="418"/>
        <end position="439"/>
    </location>
</feature>
<organism evidence="9 10">
    <name type="scientific">Conidiobolus coronatus (strain ATCC 28846 / CBS 209.66 / NRRL 28638)</name>
    <name type="common">Delacroixia coronata</name>
    <dbReference type="NCBI Taxonomy" id="796925"/>
    <lineage>
        <taxon>Eukaryota</taxon>
        <taxon>Fungi</taxon>
        <taxon>Fungi incertae sedis</taxon>
        <taxon>Zoopagomycota</taxon>
        <taxon>Entomophthoromycotina</taxon>
        <taxon>Entomophthoromycetes</taxon>
        <taxon>Entomophthorales</taxon>
        <taxon>Ancylistaceae</taxon>
        <taxon>Conidiobolus</taxon>
    </lineage>
</organism>
<keyword evidence="10" id="KW-1185">Reference proteome</keyword>
<keyword evidence="4 7" id="KW-1133">Transmembrane helix</keyword>
<dbReference type="OrthoDB" id="3936150at2759"/>
<keyword evidence="2" id="KW-0813">Transport</keyword>
<proteinExistence type="predicted"/>
<dbReference type="InterPro" id="IPR020846">
    <property type="entry name" value="MFS_dom"/>
</dbReference>
<dbReference type="Gene3D" id="1.20.1250.20">
    <property type="entry name" value="MFS general substrate transporter like domains"/>
    <property type="match status" value="1"/>
</dbReference>
<dbReference type="PANTHER" id="PTHR23511">
    <property type="entry name" value="SYNAPTIC VESICLE GLYCOPROTEIN 2"/>
    <property type="match status" value="1"/>
</dbReference>
<dbReference type="GO" id="GO:0022857">
    <property type="term" value="F:transmembrane transporter activity"/>
    <property type="evidence" value="ECO:0007669"/>
    <property type="project" value="InterPro"/>
</dbReference>
<dbReference type="CDD" id="cd17316">
    <property type="entry name" value="MFS_SV2_like"/>
    <property type="match status" value="1"/>
</dbReference>
<feature type="transmembrane region" description="Helical" evidence="7">
    <location>
        <begin position="99"/>
        <end position="119"/>
    </location>
</feature>
<feature type="transmembrane region" description="Helical" evidence="7">
    <location>
        <begin position="239"/>
        <end position="258"/>
    </location>
</feature>
<keyword evidence="5 7" id="KW-0472">Membrane</keyword>
<feature type="transmembrane region" description="Helical" evidence="7">
    <location>
        <begin position="535"/>
        <end position="556"/>
    </location>
</feature>
<evidence type="ECO:0000256" key="6">
    <source>
        <dbReference type="SAM" id="MobiDB-lite"/>
    </source>
</evidence>
<feature type="transmembrane region" description="Helical" evidence="7">
    <location>
        <begin position="471"/>
        <end position="493"/>
    </location>
</feature>
<protein>
    <submittedName>
        <fullName evidence="9">MFS general substrate transporter</fullName>
    </submittedName>
</protein>
<name>A0A137P3P9_CONC2</name>
<dbReference type="Proteomes" id="UP000070444">
    <property type="component" value="Unassembled WGS sequence"/>
</dbReference>
<feature type="region of interest" description="Disordered" evidence="6">
    <location>
        <begin position="1"/>
        <end position="21"/>
    </location>
</feature>
<evidence type="ECO:0000256" key="4">
    <source>
        <dbReference type="ARBA" id="ARBA00022989"/>
    </source>
</evidence>
<dbReference type="GO" id="GO:0016020">
    <property type="term" value="C:membrane"/>
    <property type="evidence" value="ECO:0007669"/>
    <property type="project" value="UniProtKB-SubCell"/>
</dbReference>
<feature type="transmembrane region" description="Helical" evidence="7">
    <location>
        <begin position="448"/>
        <end position="465"/>
    </location>
</feature>
<evidence type="ECO:0000256" key="7">
    <source>
        <dbReference type="SAM" id="Phobius"/>
    </source>
</evidence>
<dbReference type="OMA" id="AINESMF"/>
<feature type="transmembrane region" description="Helical" evidence="7">
    <location>
        <begin position="378"/>
        <end position="398"/>
    </location>
</feature>
<gene>
    <name evidence="9" type="ORF">CONCODRAFT_79286</name>
</gene>
<accession>A0A137P3P9</accession>
<evidence type="ECO:0000259" key="8">
    <source>
        <dbReference type="PROSITE" id="PS50850"/>
    </source>
</evidence>